<protein>
    <submittedName>
        <fullName evidence="2">DUF3870 domain-containing protein</fullName>
    </submittedName>
</protein>
<reference evidence="2 3" key="1">
    <citation type="submission" date="2023-07" db="EMBL/GenBank/DDBJ databases">
        <title>The novel representative of Negativicutes class, Anaeroselena agilis gen. nov. sp. nov.</title>
        <authorList>
            <person name="Prokofeva M.I."/>
            <person name="Elcheninov A.G."/>
            <person name="Klyukina A."/>
            <person name="Kublanov I.V."/>
            <person name="Frolov E.N."/>
            <person name="Podosokorskaya O.A."/>
        </authorList>
    </citation>
    <scope>NUCLEOTIDE SEQUENCE [LARGE SCALE GENOMIC DNA]</scope>
    <source>
        <strain evidence="2 3">4137-cl</strain>
    </source>
</reference>
<organism evidence="2 3">
    <name type="scientific">Anaeroselena agilis</name>
    <dbReference type="NCBI Taxonomy" id="3063788"/>
    <lineage>
        <taxon>Bacteria</taxon>
        <taxon>Bacillati</taxon>
        <taxon>Bacillota</taxon>
        <taxon>Negativicutes</taxon>
        <taxon>Acetonemataceae</taxon>
        <taxon>Anaeroselena</taxon>
    </lineage>
</organism>
<dbReference type="EMBL" id="JAUOZS010000001">
    <property type="protein sequence ID" value="MDT8901471.1"/>
    <property type="molecule type" value="Genomic_DNA"/>
</dbReference>
<dbReference type="RefSeq" id="WP_413779982.1">
    <property type="nucleotide sequence ID" value="NZ_JAUOZS010000001.1"/>
</dbReference>
<sequence>MYSPNTVYIIGDSKSQMSNPITQQYGRFMLGLVIDRDTDVIESCGSSVMMKSTYDFLDSLFKGRNMLTDGEAIRSEIENRYFGASQKAIIVAFKEAQRRYRLYKQGLRGDHLTRQEDFQRKR</sequence>
<dbReference type="Pfam" id="PF12986">
    <property type="entry name" value="DUF3870"/>
    <property type="match status" value="1"/>
</dbReference>
<evidence type="ECO:0000313" key="2">
    <source>
        <dbReference type="EMBL" id="MDT8901471.1"/>
    </source>
</evidence>
<evidence type="ECO:0000313" key="3">
    <source>
        <dbReference type="Proteomes" id="UP001254848"/>
    </source>
</evidence>
<name>A0ABU3NXD6_9FIRM</name>
<proteinExistence type="predicted"/>
<feature type="domain" description="DUF3870" evidence="1">
    <location>
        <begin position="8"/>
        <end position="101"/>
    </location>
</feature>
<accession>A0ABU3NXD6</accession>
<gene>
    <name evidence="2" type="ORF">Q4T40_09485</name>
</gene>
<dbReference type="InterPro" id="IPR024617">
    <property type="entry name" value="DUF3870"/>
</dbReference>
<keyword evidence="3" id="KW-1185">Reference proteome</keyword>
<dbReference type="Proteomes" id="UP001254848">
    <property type="component" value="Unassembled WGS sequence"/>
</dbReference>
<evidence type="ECO:0000259" key="1">
    <source>
        <dbReference type="Pfam" id="PF12986"/>
    </source>
</evidence>
<comment type="caution">
    <text evidence="2">The sequence shown here is derived from an EMBL/GenBank/DDBJ whole genome shotgun (WGS) entry which is preliminary data.</text>
</comment>